<organism evidence="1 2">
    <name type="scientific">Siminovitchia fordii</name>
    <dbReference type="NCBI Taxonomy" id="254759"/>
    <lineage>
        <taxon>Bacteria</taxon>
        <taxon>Bacillati</taxon>
        <taxon>Bacillota</taxon>
        <taxon>Bacilli</taxon>
        <taxon>Bacillales</taxon>
        <taxon>Bacillaceae</taxon>
        <taxon>Siminovitchia</taxon>
    </lineage>
</organism>
<dbReference type="EMBL" id="BOQT01000001">
    <property type="protein sequence ID" value="GIN19246.1"/>
    <property type="molecule type" value="Genomic_DNA"/>
</dbReference>
<evidence type="ECO:0000313" key="1">
    <source>
        <dbReference type="EMBL" id="GIN19246.1"/>
    </source>
</evidence>
<gene>
    <name evidence="1" type="ORF">J1TS3_03800</name>
</gene>
<keyword evidence="2" id="KW-1185">Reference proteome</keyword>
<sequence length="49" mass="5426">MQGGWTALMELAELLSNQALLKGNSSFSSAAQLYDDKQEVLNRSALLRR</sequence>
<name>A0ABQ4K0G6_9BACI</name>
<protein>
    <submittedName>
        <fullName evidence="1">Uncharacterized protein</fullName>
    </submittedName>
</protein>
<comment type="caution">
    <text evidence="1">The sequence shown here is derived from an EMBL/GenBank/DDBJ whole genome shotgun (WGS) entry which is preliminary data.</text>
</comment>
<reference evidence="1 2" key="1">
    <citation type="submission" date="2021-03" db="EMBL/GenBank/DDBJ databases">
        <title>Antimicrobial resistance genes in bacteria isolated from Japanese honey, and their potential for conferring macrolide and lincosamide resistance in the American foulbrood pathogen Paenibacillus larvae.</title>
        <authorList>
            <person name="Okamoto M."/>
            <person name="Kumagai M."/>
            <person name="Kanamori H."/>
            <person name="Takamatsu D."/>
        </authorList>
    </citation>
    <scope>NUCLEOTIDE SEQUENCE [LARGE SCALE GENOMIC DNA]</scope>
    <source>
        <strain evidence="1 2">J1TS3</strain>
    </source>
</reference>
<evidence type="ECO:0000313" key="2">
    <source>
        <dbReference type="Proteomes" id="UP000680279"/>
    </source>
</evidence>
<proteinExistence type="predicted"/>
<accession>A0ABQ4K0G6</accession>
<dbReference type="Proteomes" id="UP000680279">
    <property type="component" value="Unassembled WGS sequence"/>
</dbReference>